<name>A0A8B6C5N6_MYTGA</name>
<evidence type="ECO:0000256" key="1">
    <source>
        <dbReference type="SAM" id="MobiDB-lite"/>
    </source>
</evidence>
<comment type="caution">
    <text evidence="3">The sequence shown here is derived from an EMBL/GenBank/DDBJ whole genome shotgun (WGS) entry which is preliminary data.</text>
</comment>
<keyword evidence="2" id="KW-0812">Transmembrane</keyword>
<evidence type="ECO:0000313" key="3">
    <source>
        <dbReference type="EMBL" id="VDI00343.1"/>
    </source>
</evidence>
<keyword evidence="2" id="KW-1133">Transmembrane helix</keyword>
<feature type="region of interest" description="Disordered" evidence="1">
    <location>
        <begin position="103"/>
        <end position="124"/>
    </location>
</feature>
<dbReference type="Proteomes" id="UP000596742">
    <property type="component" value="Unassembled WGS sequence"/>
</dbReference>
<keyword evidence="2" id="KW-0472">Membrane</keyword>
<proteinExistence type="predicted"/>
<dbReference type="AlphaFoldDB" id="A0A8B6C5N6"/>
<reference evidence="3" key="1">
    <citation type="submission" date="2018-11" db="EMBL/GenBank/DDBJ databases">
        <authorList>
            <person name="Alioto T."/>
            <person name="Alioto T."/>
        </authorList>
    </citation>
    <scope>NUCLEOTIDE SEQUENCE</scope>
</reference>
<keyword evidence="4" id="KW-1185">Reference proteome</keyword>
<accession>A0A8B6C5N6</accession>
<dbReference type="EMBL" id="UYJE01001228">
    <property type="protein sequence ID" value="VDI00343.1"/>
    <property type="molecule type" value="Genomic_DNA"/>
</dbReference>
<feature type="transmembrane region" description="Helical" evidence="2">
    <location>
        <begin position="30"/>
        <end position="50"/>
    </location>
</feature>
<gene>
    <name evidence="3" type="ORF">MGAL_10B004535</name>
</gene>
<evidence type="ECO:0000313" key="4">
    <source>
        <dbReference type="Proteomes" id="UP000596742"/>
    </source>
</evidence>
<organism evidence="3 4">
    <name type="scientific">Mytilus galloprovincialis</name>
    <name type="common">Mediterranean mussel</name>
    <dbReference type="NCBI Taxonomy" id="29158"/>
    <lineage>
        <taxon>Eukaryota</taxon>
        <taxon>Metazoa</taxon>
        <taxon>Spiralia</taxon>
        <taxon>Lophotrochozoa</taxon>
        <taxon>Mollusca</taxon>
        <taxon>Bivalvia</taxon>
        <taxon>Autobranchia</taxon>
        <taxon>Pteriomorphia</taxon>
        <taxon>Mytilida</taxon>
        <taxon>Mytiloidea</taxon>
        <taxon>Mytilidae</taxon>
        <taxon>Mytilinae</taxon>
        <taxon>Mytilus</taxon>
    </lineage>
</organism>
<evidence type="ECO:0000256" key="2">
    <source>
        <dbReference type="SAM" id="Phobius"/>
    </source>
</evidence>
<sequence>MTIPGSELEEANTTEVNHETTPLNHNFLHVIYSVCITGLVVVIVICYVCIHRLKNEKTEQKQDNRSQRNEIQNALNVSLPFHESTIRLESIYDEIDEISLHNSEELPSTHRNVVSESSSEKTSESEMENMQNDEYLNPYQPIVENSNKHDYKTLNVSAAI</sequence>
<dbReference type="OrthoDB" id="10402680at2759"/>
<protein>
    <submittedName>
        <fullName evidence="3">Uncharacterized protein</fullName>
    </submittedName>
</protein>